<gene>
    <name evidence="3" type="ORF">AGERDE_LOCUS4089</name>
</gene>
<organism evidence="3 4">
    <name type="scientific">Ambispora gerdemannii</name>
    <dbReference type="NCBI Taxonomy" id="144530"/>
    <lineage>
        <taxon>Eukaryota</taxon>
        <taxon>Fungi</taxon>
        <taxon>Fungi incertae sedis</taxon>
        <taxon>Mucoromycota</taxon>
        <taxon>Glomeromycotina</taxon>
        <taxon>Glomeromycetes</taxon>
        <taxon>Archaeosporales</taxon>
        <taxon>Ambisporaceae</taxon>
        <taxon>Ambispora</taxon>
    </lineage>
</organism>
<keyword evidence="4" id="KW-1185">Reference proteome</keyword>
<protein>
    <submittedName>
        <fullName evidence="3">3383_t:CDS:1</fullName>
    </submittedName>
</protein>
<dbReference type="Gene3D" id="2.30.29.150">
    <property type="match status" value="1"/>
</dbReference>
<sequence length="120" mass="13973">MEISEKAEGEEEEEEGATEEVSAASMFHETVKEKADLGQVGLDPPLRQGQTRYPFLVLQLVKDMKVDMELNMDKETIKKNYNKKLEEKYEDKPLFEVVSYCTWLMSKVHYDIDFPFVLCV</sequence>
<reference evidence="3" key="1">
    <citation type="submission" date="2021-06" db="EMBL/GenBank/DDBJ databases">
        <authorList>
            <person name="Kallberg Y."/>
            <person name="Tangrot J."/>
            <person name="Rosling A."/>
        </authorList>
    </citation>
    <scope>NUCLEOTIDE SEQUENCE</scope>
    <source>
        <strain evidence="3">MT106</strain>
    </source>
</reference>
<dbReference type="SUPFAM" id="SSF50729">
    <property type="entry name" value="PH domain-like"/>
    <property type="match status" value="1"/>
</dbReference>
<dbReference type="EMBL" id="CAJVPL010000443">
    <property type="protein sequence ID" value="CAG8497795.1"/>
    <property type="molecule type" value="Genomic_DNA"/>
</dbReference>
<dbReference type="OrthoDB" id="498543at2759"/>
<evidence type="ECO:0000256" key="1">
    <source>
        <dbReference type="SAM" id="MobiDB-lite"/>
    </source>
</evidence>
<dbReference type="PANTHER" id="PTHR45849:SF1">
    <property type="entry name" value="FACT COMPLEX SUBUNIT SSRP1"/>
    <property type="match status" value="1"/>
</dbReference>
<evidence type="ECO:0000259" key="2">
    <source>
        <dbReference type="Pfam" id="PF21103"/>
    </source>
</evidence>
<dbReference type="GO" id="GO:0042393">
    <property type="term" value="F:histone binding"/>
    <property type="evidence" value="ECO:0007669"/>
    <property type="project" value="TreeGrafter"/>
</dbReference>
<dbReference type="AlphaFoldDB" id="A0A9N8ZJF8"/>
<dbReference type="InterPro" id="IPR050454">
    <property type="entry name" value="RTT106/SSRP1_HistChap/FACT"/>
</dbReference>
<evidence type="ECO:0000313" key="3">
    <source>
        <dbReference type="EMBL" id="CAG8497795.1"/>
    </source>
</evidence>
<dbReference type="Proteomes" id="UP000789831">
    <property type="component" value="Unassembled WGS sequence"/>
</dbReference>
<name>A0A9N8ZJF8_9GLOM</name>
<dbReference type="GO" id="GO:0035101">
    <property type="term" value="C:FACT complex"/>
    <property type="evidence" value="ECO:0007669"/>
    <property type="project" value="TreeGrafter"/>
</dbReference>
<dbReference type="PANTHER" id="PTHR45849">
    <property type="entry name" value="FACT COMPLEX SUBUNIT SSRP1"/>
    <property type="match status" value="1"/>
</dbReference>
<dbReference type="InterPro" id="IPR048993">
    <property type="entry name" value="SSRP1-like_PH1"/>
</dbReference>
<feature type="compositionally biased region" description="Acidic residues" evidence="1">
    <location>
        <begin position="8"/>
        <end position="18"/>
    </location>
</feature>
<dbReference type="Pfam" id="PF21103">
    <property type="entry name" value="PH1_SSRP1-like"/>
    <property type="match status" value="1"/>
</dbReference>
<proteinExistence type="predicted"/>
<accession>A0A9N8ZJF8</accession>
<evidence type="ECO:0000313" key="4">
    <source>
        <dbReference type="Proteomes" id="UP000789831"/>
    </source>
</evidence>
<feature type="region of interest" description="Disordered" evidence="1">
    <location>
        <begin position="1"/>
        <end position="25"/>
    </location>
</feature>
<dbReference type="GO" id="GO:0031491">
    <property type="term" value="F:nucleosome binding"/>
    <property type="evidence" value="ECO:0007669"/>
    <property type="project" value="TreeGrafter"/>
</dbReference>
<comment type="caution">
    <text evidence="3">The sequence shown here is derived from an EMBL/GenBank/DDBJ whole genome shotgun (WGS) entry which is preliminary data.</text>
</comment>
<feature type="domain" description="FACT complex subunit SSRP1-like first PH" evidence="2">
    <location>
        <begin position="40"/>
        <end position="102"/>
    </location>
</feature>